<protein>
    <recommendedName>
        <fullName evidence="4">Copper amine oxidase-like N-terminal domain-containing protein</fullName>
    </recommendedName>
</protein>
<dbReference type="InterPro" id="IPR019198">
    <property type="entry name" value="Beta_propeller_containing"/>
</dbReference>
<evidence type="ECO:0000313" key="3">
    <source>
        <dbReference type="Proteomes" id="UP000178367"/>
    </source>
</evidence>
<dbReference type="Pfam" id="PF09826">
    <property type="entry name" value="Beta_propel"/>
    <property type="match status" value="1"/>
</dbReference>
<dbReference type="Proteomes" id="UP000178367">
    <property type="component" value="Unassembled WGS sequence"/>
</dbReference>
<dbReference type="SUPFAM" id="SSF51004">
    <property type="entry name" value="C-terminal (heme d1) domain of cytochrome cd1-nitrite reductase"/>
    <property type="match status" value="1"/>
</dbReference>
<dbReference type="InterPro" id="IPR011048">
    <property type="entry name" value="Haem_d1_sf"/>
</dbReference>
<accession>A0A1F5SLG5</accession>
<dbReference type="STRING" id="1797994.A2227_02125"/>
<evidence type="ECO:0000256" key="1">
    <source>
        <dbReference type="SAM" id="SignalP"/>
    </source>
</evidence>
<gene>
    <name evidence="2" type="ORF">A2227_02125</name>
</gene>
<dbReference type="AlphaFoldDB" id="A0A1F5SLG5"/>
<evidence type="ECO:0000313" key="2">
    <source>
        <dbReference type="EMBL" id="OGF27396.1"/>
    </source>
</evidence>
<keyword evidence="1" id="KW-0732">Signal</keyword>
<proteinExistence type="predicted"/>
<feature type="signal peptide" evidence="1">
    <location>
        <begin position="1"/>
        <end position="26"/>
    </location>
</feature>
<sequence>MKKNKFLKVFVVVLAAAIVLSGCSFKSKNQVVKPEVIPSNGEEPPKTIEEKVAVQTKLKKFSSMDELEEFLASGLIMSSLSFYEGNFSAVNGTSNAKWGRVADVETLKTEEKTTAAAQSIGAGSDSYSKTNVQVEGVDEADIIKTDGKYVYAMAKNSLFIIEAQPAETARILSKIEFKSRPENIYINGDYLAVYGRNGEIYKEVFYRGFKRQNDYTFLKVFDLTDRKNPKQVRNLDFEGSYADSRMIGDYIYFVTANYAHNYISGEPLLPRIVENGQVISKECQEAEKCDMADVYYFDIPYDTYNFTTITAINVKNGTETVESDTYLMAGNQNMYVSKNNIYVTYTKYVSEYDMESEILKELISPRLSEKDRDKITTIEGAENFILSPAEKTQKIRQILERYVASLNPGDQEKLAIEIKSAMQKKYDDISKELEKTVIHKIGINGKNFEYKAFGEVTGQILNQFSMDEHEGYFRIATTKNSVWSEYEKDRVESYNNLYVLDENLKTVGALEDLASGERIYSVRFMQNRAYMVTFKQVDPLFVIDLANPQEPKVLGKLKIPGFSNYLHPYDNNTLIGIGKHTYENERGGISTGGLKLSLFDVSNVSDPKEKDTYVLEEKNSDSIALSDHKAFLFDRGKNLLSIPASLNAGGGLSFSGVLVFRVDESGFELKGRIDHSNGGQGSDRDYWQGLYYYDNTVKRSLYIGDILYTFSNNYLKMNKLGDLSPVNDLELKKGAEYDYTVVN</sequence>
<name>A0A1F5SLG5_9BACT</name>
<dbReference type="PROSITE" id="PS51257">
    <property type="entry name" value="PROKAR_LIPOPROTEIN"/>
    <property type="match status" value="1"/>
</dbReference>
<feature type="chain" id="PRO_5009521251" description="Copper amine oxidase-like N-terminal domain-containing protein" evidence="1">
    <location>
        <begin position="27"/>
        <end position="743"/>
    </location>
</feature>
<evidence type="ECO:0008006" key="4">
    <source>
        <dbReference type="Google" id="ProtNLM"/>
    </source>
</evidence>
<reference evidence="2 3" key="1">
    <citation type="journal article" date="2016" name="Nat. Commun.">
        <title>Thousands of microbial genomes shed light on interconnected biogeochemical processes in an aquifer system.</title>
        <authorList>
            <person name="Anantharaman K."/>
            <person name="Brown C.T."/>
            <person name="Hug L.A."/>
            <person name="Sharon I."/>
            <person name="Castelle C.J."/>
            <person name="Probst A.J."/>
            <person name="Thomas B.C."/>
            <person name="Singh A."/>
            <person name="Wilkins M.J."/>
            <person name="Karaoz U."/>
            <person name="Brodie E.L."/>
            <person name="Williams K.H."/>
            <person name="Hubbard S.S."/>
            <person name="Banfield J.F."/>
        </authorList>
    </citation>
    <scope>NUCLEOTIDE SEQUENCE [LARGE SCALE GENOMIC DNA]</scope>
</reference>
<dbReference type="EMBL" id="MFGB01000008">
    <property type="protein sequence ID" value="OGF27396.1"/>
    <property type="molecule type" value="Genomic_DNA"/>
</dbReference>
<comment type="caution">
    <text evidence="2">The sequence shown here is derived from an EMBL/GenBank/DDBJ whole genome shotgun (WGS) entry which is preliminary data.</text>
</comment>
<organism evidence="2 3">
    <name type="scientific">Candidatus Falkowbacteria bacterium RIFOXYA2_FULL_47_19</name>
    <dbReference type="NCBI Taxonomy" id="1797994"/>
    <lineage>
        <taxon>Bacteria</taxon>
        <taxon>Candidatus Falkowiibacteriota</taxon>
    </lineage>
</organism>